<evidence type="ECO:0000313" key="1">
    <source>
        <dbReference type="EMBL" id="KAH3862119.1"/>
    </source>
</evidence>
<organism evidence="1 2">
    <name type="scientific">Dreissena polymorpha</name>
    <name type="common">Zebra mussel</name>
    <name type="synonym">Mytilus polymorpha</name>
    <dbReference type="NCBI Taxonomy" id="45954"/>
    <lineage>
        <taxon>Eukaryota</taxon>
        <taxon>Metazoa</taxon>
        <taxon>Spiralia</taxon>
        <taxon>Lophotrochozoa</taxon>
        <taxon>Mollusca</taxon>
        <taxon>Bivalvia</taxon>
        <taxon>Autobranchia</taxon>
        <taxon>Heteroconchia</taxon>
        <taxon>Euheterodonta</taxon>
        <taxon>Imparidentia</taxon>
        <taxon>Neoheterodontei</taxon>
        <taxon>Myida</taxon>
        <taxon>Dreissenoidea</taxon>
        <taxon>Dreissenidae</taxon>
        <taxon>Dreissena</taxon>
    </lineage>
</organism>
<protein>
    <submittedName>
        <fullName evidence="1">Uncharacterized protein</fullName>
    </submittedName>
</protein>
<comment type="caution">
    <text evidence="1">The sequence shown here is derived from an EMBL/GenBank/DDBJ whole genome shotgun (WGS) entry which is preliminary data.</text>
</comment>
<dbReference type="EMBL" id="JAIWYP010000002">
    <property type="protein sequence ID" value="KAH3862119.1"/>
    <property type="molecule type" value="Genomic_DNA"/>
</dbReference>
<proteinExistence type="predicted"/>
<evidence type="ECO:0000313" key="2">
    <source>
        <dbReference type="Proteomes" id="UP000828390"/>
    </source>
</evidence>
<name>A0A9D4LQQ8_DREPO</name>
<gene>
    <name evidence="1" type="ORF">DPMN_025082</name>
</gene>
<dbReference type="AlphaFoldDB" id="A0A9D4LQQ8"/>
<reference evidence="1" key="1">
    <citation type="journal article" date="2019" name="bioRxiv">
        <title>The Genome of the Zebra Mussel, Dreissena polymorpha: A Resource for Invasive Species Research.</title>
        <authorList>
            <person name="McCartney M.A."/>
            <person name="Auch B."/>
            <person name="Kono T."/>
            <person name="Mallez S."/>
            <person name="Zhang Y."/>
            <person name="Obille A."/>
            <person name="Becker A."/>
            <person name="Abrahante J.E."/>
            <person name="Garbe J."/>
            <person name="Badalamenti J.P."/>
            <person name="Herman A."/>
            <person name="Mangelson H."/>
            <person name="Liachko I."/>
            <person name="Sullivan S."/>
            <person name="Sone E.D."/>
            <person name="Koren S."/>
            <person name="Silverstein K.A.T."/>
            <person name="Beckman K.B."/>
            <person name="Gohl D.M."/>
        </authorList>
    </citation>
    <scope>NUCLEOTIDE SEQUENCE</scope>
    <source>
        <strain evidence="1">Duluth1</strain>
        <tissue evidence="1">Whole animal</tissue>
    </source>
</reference>
<sequence>MSHVAAIALWSGSQFLQNHDSKIQPLSEESANERTMDIFLKHTTKSCRLLKRDIKLQIGDMNAKIGREIKNLSWVLRPSEI</sequence>
<dbReference type="Proteomes" id="UP000828390">
    <property type="component" value="Unassembled WGS sequence"/>
</dbReference>
<keyword evidence="2" id="KW-1185">Reference proteome</keyword>
<accession>A0A9D4LQQ8</accession>
<reference evidence="1" key="2">
    <citation type="submission" date="2020-11" db="EMBL/GenBank/DDBJ databases">
        <authorList>
            <person name="McCartney M.A."/>
            <person name="Auch B."/>
            <person name="Kono T."/>
            <person name="Mallez S."/>
            <person name="Becker A."/>
            <person name="Gohl D.M."/>
            <person name="Silverstein K.A.T."/>
            <person name="Koren S."/>
            <person name="Bechman K.B."/>
            <person name="Herman A."/>
            <person name="Abrahante J.E."/>
            <person name="Garbe J."/>
        </authorList>
    </citation>
    <scope>NUCLEOTIDE SEQUENCE</scope>
    <source>
        <strain evidence="1">Duluth1</strain>
        <tissue evidence="1">Whole animal</tissue>
    </source>
</reference>